<name>A0AA35MH12_9HYPO</name>
<evidence type="ECO:0000256" key="1">
    <source>
        <dbReference type="ARBA" id="ARBA00007447"/>
    </source>
</evidence>
<dbReference type="InterPro" id="IPR033876">
    <property type="entry name" value="SAP-like"/>
</dbReference>
<dbReference type="GO" id="GO:0006508">
    <property type="term" value="P:proteolysis"/>
    <property type="evidence" value="ECO:0007669"/>
    <property type="project" value="UniProtKB-KW"/>
</dbReference>
<dbReference type="Pfam" id="PF00026">
    <property type="entry name" value="Asp"/>
    <property type="match status" value="1"/>
</dbReference>
<dbReference type="SUPFAM" id="SSF50630">
    <property type="entry name" value="Acid proteases"/>
    <property type="match status" value="1"/>
</dbReference>
<feature type="region of interest" description="Disordered" evidence="8">
    <location>
        <begin position="434"/>
        <end position="468"/>
    </location>
</feature>
<feature type="active site" evidence="6">
    <location>
        <position position="73"/>
    </location>
</feature>
<proteinExistence type="inferred from homology"/>
<evidence type="ECO:0000256" key="6">
    <source>
        <dbReference type="PIRSR" id="PIRSR601461-1"/>
    </source>
</evidence>
<evidence type="ECO:0000256" key="5">
    <source>
        <dbReference type="ARBA" id="ARBA00022801"/>
    </source>
</evidence>
<evidence type="ECO:0000259" key="10">
    <source>
        <dbReference type="PROSITE" id="PS51767"/>
    </source>
</evidence>
<evidence type="ECO:0000256" key="3">
    <source>
        <dbReference type="ARBA" id="ARBA00022729"/>
    </source>
</evidence>
<dbReference type="InterPro" id="IPR033121">
    <property type="entry name" value="PEPTIDASE_A1"/>
</dbReference>
<accession>A0AA35MH12</accession>
<evidence type="ECO:0000313" key="11">
    <source>
        <dbReference type="EMBL" id="CAI6096669.1"/>
    </source>
</evidence>
<evidence type="ECO:0000313" key="12">
    <source>
        <dbReference type="Proteomes" id="UP001160390"/>
    </source>
</evidence>
<dbReference type="AlphaFoldDB" id="A0AA35MH12"/>
<dbReference type="EMBL" id="CABFNP030001284">
    <property type="protein sequence ID" value="CAI6096669.1"/>
    <property type="molecule type" value="Genomic_DNA"/>
</dbReference>
<evidence type="ECO:0000256" key="2">
    <source>
        <dbReference type="ARBA" id="ARBA00022670"/>
    </source>
</evidence>
<keyword evidence="3 9" id="KW-0732">Signal</keyword>
<gene>
    <name evidence="11" type="ORF">CCHLO57077_00003157</name>
</gene>
<dbReference type="PRINTS" id="PR00792">
    <property type="entry name" value="PEPSIN"/>
</dbReference>
<comment type="similarity">
    <text evidence="1 7">Belongs to the peptidase A1 family.</text>
</comment>
<evidence type="ECO:0000256" key="8">
    <source>
        <dbReference type="SAM" id="MobiDB-lite"/>
    </source>
</evidence>
<dbReference type="InterPro" id="IPR001969">
    <property type="entry name" value="Aspartic_peptidase_AS"/>
</dbReference>
<keyword evidence="5 7" id="KW-0378">Hydrolase</keyword>
<dbReference type="Proteomes" id="UP001160390">
    <property type="component" value="Unassembled WGS sequence"/>
</dbReference>
<keyword evidence="12" id="KW-1185">Reference proteome</keyword>
<evidence type="ECO:0000256" key="4">
    <source>
        <dbReference type="ARBA" id="ARBA00022750"/>
    </source>
</evidence>
<feature type="chain" id="PRO_5041229017" description="Peptidase A1 domain-containing protein" evidence="9">
    <location>
        <begin position="16"/>
        <end position="491"/>
    </location>
</feature>
<comment type="caution">
    <text evidence="11">The sequence shown here is derived from an EMBL/GenBank/DDBJ whole genome shotgun (WGS) entry which is preliminary data.</text>
</comment>
<evidence type="ECO:0000256" key="9">
    <source>
        <dbReference type="SAM" id="SignalP"/>
    </source>
</evidence>
<keyword evidence="4 7" id="KW-0064">Aspartyl protease</keyword>
<feature type="active site" evidence="6">
    <location>
        <position position="272"/>
    </location>
</feature>
<dbReference type="GO" id="GO:0004190">
    <property type="term" value="F:aspartic-type endopeptidase activity"/>
    <property type="evidence" value="ECO:0007669"/>
    <property type="project" value="UniProtKB-KW"/>
</dbReference>
<dbReference type="PROSITE" id="PS00141">
    <property type="entry name" value="ASP_PROTEASE"/>
    <property type="match status" value="1"/>
</dbReference>
<feature type="domain" description="Peptidase A1" evidence="10">
    <location>
        <begin position="55"/>
        <end position="404"/>
    </location>
</feature>
<evidence type="ECO:0000256" key="7">
    <source>
        <dbReference type="RuleBase" id="RU000454"/>
    </source>
</evidence>
<protein>
    <recommendedName>
        <fullName evidence="10">Peptidase A1 domain-containing protein</fullName>
    </recommendedName>
</protein>
<dbReference type="PANTHER" id="PTHR47966">
    <property type="entry name" value="BETA-SITE APP-CLEAVING ENZYME, ISOFORM A-RELATED"/>
    <property type="match status" value="1"/>
</dbReference>
<sequence>MQWAYLLGLVAAATAGHVSIPFSRQDYSASAALVKRQAQKDITLEALNNLTGGGYYSEFSIGTPPQKVSFLLDTGSSDTWVNSVDADICNNQQLQARIGSCLTTFNQSNSSTYQLVSSDGFDIKYLDSTEISGDYFNDTVNLGSVSIKNQQLGLALQSVRPTGIMGLGLSANVATREKYKTIVDNLVDQGFIDRAAFSLYLNDLESDSGTVLFGAIDQKKFIGNLTVLPLASQTAGNQVTSFNVRLLGFDLLNPDGKNILDLSNLNANTILDSGSTISLLPDKQVQQIWKEFGVISIKGILSPFVDCAYRGSRGDGYIFEFRFNGKTIQVPMHEMVIDAYADVQEVFQDPSVARYFRDWDRVCIFGISSTLGFSVPSTFTLLGASFLRSAYVVYDLTNEQLAIGQANLNSTDSDIVEIKSGIAIPSVTGVASQTSNALPTRTSSATQTTSTSQSTGGSAPDNNNASSRTLSSPPLAAIMALLCLGVAPFAL</sequence>
<dbReference type="Gene3D" id="2.40.70.10">
    <property type="entry name" value="Acid Proteases"/>
    <property type="match status" value="2"/>
</dbReference>
<feature type="compositionally biased region" description="Low complexity" evidence="8">
    <location>
        <begin position="442"/>
        <end position="459"/>
    </location>
</feature>
<keyword evidence="2 7" id="KW-0645">Protease</keyword>
<dbReference type="CDD" id="cd05474">
    <property type="entry name" value="SAP_like"/>
    <property type="match status" value="1"/>
</dbReference>
<organism evidence="11 12">
    <name type="scientific">Clonostachys chloroleuca</name>
    <dbReference type="NCBI Taxonomy" id="1926264"/>
    <lineage>
        <taxon>Eukaryota</taxon>
        <taxon>Fungi</taxon>
        <taxon>Dikarya</taxon>
        <taxon>Ascomycota</taxon>
        <taxon>Pezizomycotina</taxon>
        <taxon>Sordariomycetes</taxon>
        <taxon>Hypocreomycetidae</taxon>
        <taxon>Hypocreales</taxon>
        <taxon>Bionectriaceae</taxon>
        <taxon>Clonostachys</taxon>
    </lineage>
</organism>
<dbReference type="InterPro" id="IPR001461">
    <property type="entry name" value="Aspartic_peptidase_A1"/>
</dbReference>
<reference evidence="11" key="1">
    <citation type="submission" date="2023-01" db="EMBL/GenBank/DDBJ databases">
        <authorList>
            <person name="Piombo E."/>
        </authorList>
    </citation>
    <scope>NUCLEOTIDE SEQUENCE</scope>
</reference>
<dbReference type="InterPro" id="IPR021109">
    <property type="entry name" value="Peptidase_aspartic_dom_sf"/>
</dbReference>
<dbReference type="PROSITE" id="PS51767">
    <property type="entry name" value="PEPTIDASE_A1"/>
    <property type="match status" value="1"/>
</dbReference>
<dbReference type="PANTHER" id="PTHR47966:SF65">
    <property type="entry name" value="ASPARTIC-TYPE ENDOPEPTIDASE"/>
    <property type="match status" value="1"/>
</dbReference>
<feature type="signal peptide" evidence="9">
    <location>
        <begin position="1"/>
        <end position="15"/>
    </location>
</feature>